<evidence type="ECO:0000313" key="4">
    <source>
        <dbReference type="EMBL" id="KAJ4949366.1"/>
    </source>
</evidence>
<name>A0AAD6BUZ4_9TELE</name>
<dbReference type="PANTHER" id="PTHR22461">
    <property type="entry name" value="SERINE-RICH COILED-COIL DOMAIN-CONTAINING PROTEIN 2-RELATED"/>
    <property type="match status" value="1"/>
</dbReference>
<evidence type="ECO:0008006" key="6">
    <source>
        <dbReference type="Google" id="ProtNLM"/>
    </source>
</evidence>
<dbReference type="EMBL" id="JAPTMU010000001">
    <property type="protein sequence ID" value="KAJ4949366.1"/>
    <property type="molecule type" value="Genomic_DNA"/>
</dbReference>
<feature type="compositionally biased region" description="Basic and acidic residues" evidence="3">
    <location>
        <begin position="468"/>
        <end position="482"/>
    </location>
</feature>
<evidence type="ECO:0000313" key="5">
    <source>
        <dbReference type="Proteomes" id="UP001219934"/>
    </source>
</evidence>
<dbReference type="PANTHER" id="PTHR22461:SF2">
    <property type="entry name" value="SERINE-RICH COILED-COIL DOMAIN-CONTAINING PROTEIN 2"/>
    <property type="match status" value="1"/>
</dbReference>
<feature type="compositionally biased region" description="Basic and acidic residues" evidence="3">
    <location>
        <begin position="1"/>
        <end position="11"/>
    </location>
</feature>
<dbReference type="GO" id="GO:0015630">
    <property type="term" value="C:microtubule cytoskeleton"/>
    <property type="evidence" value="ECO:0007669"/>
    <property type="project" value="TreeGrafter"/>
</dbReference>
<evidence type="ECO:0000256" key="3">
    <source>
        <dbReference type="SAM" id="MobiDB-lite"/>
    </source>
</evidence>
<keyword evidence="5" id="KW-1185">Reference proteome</keyword>
<comment type="caution">
    <text evidence="4">The sequence shown here is derived from an EMBL/GenBank/DDBJ whole genome shotgun (WGS) entry which is preliminary data.</text>
</comment>
<feature type="region of interest" description="Disordered" evidence="3">
    <location>
        <begin position="339"/>
        <end position="387"/>
    </location>
</feature>
<evidence type="ECO:0000256" key="2">
    <source>
        <dbReference type="ARBA" id="ARBA00023054"/>
    </source>
</evidence>
<keyword evidence="2" id="KW-0175">Coiled coil</keyword>
<protein>
    <recommendedName>
        <fullName evidence="6">Coiled-coil serine-rich protein 2</fullName>
    </recommendedName>
</protein>
<feature type="region of interest" description="Disordered" evidence="3">
    <location>
        <begin position="160"/>
        <end position="182"/>
    </location>
</feature>
<feature type="region of interest" description="Disordered" evidence="3">
    <location>
        <begin position="453"/>
        <end position="500"/>
    </location>
</feature>
<feature type="region of interest" description="Disordered" evidence="3">
    <location>
        <begin position="1"/>
        <end position="28"/>
    </location>
</feature>
<dbReference type="AlphaFoldDB" id="A0AAD6BUZ4"/>
<dbReference type="GO" id="GO:0008017">
    <property type="term" value="F:microtubule binding"/>
    <property type="evidence" value="ECO:0007669"/>
    <property type="project" value="TreeGrafter"/>
</dbReference>
<proteinExistence type="inferred from homology"/>
<accession>A0AAD6BUZ4</accession>
<reference evidence="4" key="1">
    <citation type="submission" date="2022-11" db="EMBL/GenBank/DDBJ databases">
        <title>Chromosome-level genome of Pogonophryne albipinna.</title>
        <authorList>
            <person name="Jo E."/>
        </authorList>
    </citation>
    <scope>NUCLEOTIDE SEQUENCE</scope>
    <source>
        <strain evidence="4">SGF0006</strain>
        <tissue evidence="4">Muscle</tissue>
    </source>
</reference>
<feature type="compositionally biased region" description="Polar residues" evidence="3">
    <location>
        <begin position="364"/>
        <end position="380"/>
    </location>
</feature>
<comment type="similarity">
    <text evidence="1">Belongs to the CCSER family.</text>
</comment>
<organism evidence="4 5">
    <name type="scientific">Pogonophryne albipinna</name>
    <dbReference type="NCBI Taxonomy" id="1090488"/>
    <lineage>
        <taxon>Eukaryota</taxon>
        <taxon>Metazoa</taxon>
        <taxon>Chordata</taxon>
        <taxon>Craniata</taxon>
        <taxon>Vertebrata</taxon>
        <taxon>Euteleostomi</taxon>
        <taxon>Actinopterygii</taxon>
        <taxon>Neopterygii</taxon>
        <taxon>Teleostei</taxon>
        <taxon>Neoteleostei</taxon>
        <taxon>Acanthomorphata</taxon>
        <taxon>Eupercaria</taxon>
        <taxon>Perciformes</taxon>
        <taxon>Notothenioidei</taxon>
        <taxon>Pogonophryne</taxon>
    </lineage>
</organism>
<feature type="compositionally biased region" description="Basic and acidic residues" evidence="3">
    <location>
        <begin position="293"/>
        <end position="316"/>
    </location>
</feature>
<dbReference type="Proteomes" id="UP001219934">
    <property type="component" value="Unassembled WGS sequence"/>
</dbReference>
<dbReference type="InterPro" id="IPR029627">
    <property type="entry name" value="CCSER"/>
</dbReference>
<evidence type="ECO:0000256" key="1">
    <source>
        <dbReference type="ARBA" id="ARBA00010949"/>
    </source>
</evidence>
<feature type="compositionally biased region" description="Low complexity" evidence="3">
    <location>
        <begin position="341"/>
        <end position="355"/>
    </location>
</feature>
<sequence>MSHFECSERAGRQGQRRRHHRWSGPDNFYNDSRAHVVQHYDGLKASRVSSRSVPSEGRHHGYMAMLDELTLEHVTQDCGSLKNQLLRLKTMLLLEDTDSPADVPEDIEDNTTASQLEELIKEVQVLREELRSRDKTIAQLTLQCQQLQHQREPMPAQGRSVRCQCHHQRAPSSLRQGDRQMDRRTQHHYDKATQTYWRPPSHAWLTVHPGSLRSGDPDITSPPTSAPCTTDTPPQMKTHSLTHARLLMHEAQQSHVGQAWQEGWLPQILQPFNPCLNEHLHQGRQVKTPPTEGHSDFTRSRSEEEGTHNDACRPPDDPMADVSEPRLLRTHLRPAAPQGFAARDSAASEAQSAAQRGGGAPAVISQSSVTPKSAGSSSPRMLQPPRLHKRVSLPALKPGGTGMFASLKPDCSLGPLANRTKQLPHPSRGLPCFNAGPEVQSLSLCRTSLLQPRRASEPFSDPRGSHSSLEEPKQGTLRDPRSARILIPLSRSGLPKPKIP</sequence>
<dbReference type="GO" id="GO:0001578">
    <property type="term" value="P:microtubule bundle formation"/>
    <property type="evidence" value="ECO:0007669"/>
    <property type="project" value="TreeGrafter"/>
</dbReference>
<feature type="region of interest" description="Disordered" evidence="3">
    <location>
        <begin position="282"/>
        <end position="322"/>
    </location>
</feature>
<gene>
    <name evidence="4" type="ORF">JOQ06_020881</name>
</gene>